<keyword evidence="2" id="KW-1185">Reference proteome</keyword>
<reference evidence="1 2" key="1">
    <citation type="journal article" date="2018" name="Front. Plant Sci.">
        <title>Red Clover (Trifolium pratense) and Zigzag Clover (T. medium) - A Picture of Genomic Similarities and Differences.</title>
        <authorList>
            <person name="Dluhosova J."/>
            <person name="Istvanek J."/>
            <person name="Nedelnik J."/>
            <person name="Repkova J."/>
        </authorList>
    </citation>
    <scope>NUCLEOTIDE SEQUENCE [LARGE SCALE GENOMIC DNA]</scope>
    <source>
        <strain evidence="2">cv. 10/8</strain>
        <tissue evidence="1">Leaf</tissue>
    </source>
</reference>
<evidence type="ECO:0000313" key="2">
    <source>
        <dbReference type="Proteomes" id="UP000265520"/>
    </source>
</evidence>
<dbReference type="AlphaFoldDB" id="A0A392N4H9"/>
<sequence>RSYHGGGLPAFYKYSHELCLISSSGIIESPIAPIMRALQKMLRRGVKSLLGEVESFSSLVDDLRGLSWRLFAQESHLNWWLTLLSFWLLKRRSNVTMIR</sequence>
<organism evidence="1 2">
    <name type="scientific">Trifolium medium</name>
    <dbReference type="NCBI Taxonomy" id="97028"/>
    <lineage>
        <taxon>Eukaryota</taxon>
        <taxon>Viridiplantae</taxon>
        <taxon>Streptophyta</taxon>
        <taxon>Embryophyta</taxon>
        <taxon>Tracheophyta</taxon>
        <taxon>Spermatophyta</taxon>
        <taxon>Magnoliopsida</taxon>
        <taxon>eudicotyledons</taxon>
        <taxon>Gunneridae</taxon>
        <taxon>Pentapetalae</taxon>
        <taxon>rosids</taxon>
        <taxon>fabids</taxon>
        <taxon>Fabales</taxon>
        <taxon>Fabaceae</taxon>
        <taxon>Papilionoideae</taxon>
        <taxon>50 kb inversion clade</taxon>
        <taxon>NPAAA clade</taxon>
        <taxon>Hologalegina</taxon>
        <taxon>IRL clade</taxon>
        <taxon>Trifolieae</taxon>
        <taxon>Trifolium</taxon>
    </lineage>
</organism>
<dbReference type="Proteomes" id="UP000265520">
    <property type="component" value="Unassembled WGS sequence"/>
</dbReference>
<evidence type="ECO:0000313" key="1">
    <source>
        <dbReference type="EMBL" id="MCH94482.1"/>
    </source>
</evidence>
<protein>
    <submittedName>
        <fullName evidence="1">Uncharacterized protein</fullName>
    </submittedName>
</protein>
<name>A0A392N4H9_9FABA</name>
<comment type="caution">
    <text evidence="1">The sequence shown here is derived from an EMBL/GenBank/DDBJ whole genome shotgun (WGS) entry which is preliminary data.</text>
</comment>
<dbReference type="EMBL" id="LXQA010027431">
    <property type="protein sequence ID" value="MCH94482.1"/>
    <property type="molecule type" value="Genomic_DNA"/>
</dbReference>
<accession>A0A392N4H9</accession>
<proteinExistence type="predicted"/>
<feature type="non-terminal residue" evidence="1">
    <location>
        <position position="1"/>
    </location>
</feature>